<evidence type="ECO:0000313" key="4">
    <source>
        <dbReference type="EMBL" id="OZI28746.1"/>
    </source>
</evidence>
<dbReference type="PANTHER" id="PTHR43037">
    <property type="entry name" value="UNNAMED PRODUCT-RELATED"/>
    <property type="match status" value="1"/>
</dbReference>
<dbReference type="Pfam" id="PF02230">
    <property type="entry name" value="Abhydrolase_2"/>
    <property type="match status" value="1"/>
</dbReference>
<organism evidence="4 5">
    <name type="scientific">Bordetella genomosp. 1</name>
    <dbReference type="NCBI Taxonomy" id="1395607"/>
    <lineage>
        <taxon>Bacteria</taxon>
        <taxon>Pseudomonadati</taxon>
        <taxon>Pseudomonadota</taxon>
        <taxon>Betaproteobacteria</taxon>
        <taxon>Burkholderiales</taxon>
        <taxon>Alcaligenaceae</taxon>
        <taxon>Bordetella</taxon>
    </lineage>
</organism>
<feature type="chain" id="PRO_5012130574" description="Phospholipase/carboxylesterase/thioesterase domain-containing protein" evidence="2">
    <location>
        <begin position="35"/>
        <end position="299"/>
    </location>
</feature>
<evidence type="ECO:0000313" key="5">
    <source>
        <dbReference type="Proteomes" id="UP000217005"/>
    </source>
</evidence>
<proteinExistence type="predicted"/>
<dbReference type="RefSeq" id="WP_094828672.1">
    <property type="nucleotide sequence ID" value="NZ_NEVL01000006.1"/>
</dbReference>
<dbReference type="PANTHER" id="PTHR43037:SF1">
    <property type="entry name" value="BLL1128 PROTEIN"/>
    <property type="match status" value="1"/>
</dbReference>
<evidence type="ECO:0000259" key="3">
    <source>
        <dbReference type="Pfam" id="PF02230"/>
    </source>
</evidence>
<dbReference type="Gene3D" id="3.40.50.1820">
    <property type="entry name" value="alpha/beta hydrolase"/>
    <property type="match status" value="1"/>
</dbReference>
<evidence type="ECO:0000256" key="1">
    <source>
        <dbReference type="ARBA" id="ARBA00022729"/>
    </source>
</evidence>
<comment type="caution">
    <text evidence="4">The sequence shown here is derived from an EMBL/GenBank/DDBJ whole genome shotgun (WGS) entry which is preliminary data.</text>
</comment>
<gene>
    <name evidence="4" type="ORF">CEG14_22630</name>
</gene>
<feature type="signal peptide" evidence="2">
    <location>
        <begin position="1"/>
        <end position="34"/>
    </location>
</feature>
<dbReference type="InterPro" id="IPR029058">
    <property type="entry name" value="AB_hydrolase_fold"/>
</dbReference>
<keyword evidence="1 2" id="KW-0732">Signal</keyword>
<dbReference type="OrthoDB" id="9764953at2"/>
<dbReference type="InterPro" id="IPR003140">
    <property type="entry name" value="PLipase/COase/thioEstase"/>
</dbReference>
<dbReference type="Proteomes" id="UP000217005">
    <property type="component" value="Unassembled WGS sequence"/>
</dbReference>
<name>A0A261RUI8_9BORD</name>
<dbReference type="GO" id="GO:0016787">
    <property type="term" value="F:hydrolase activity"/>
    <property type="evidence" value="ECO:0007669"/>
    <property type="project" value="InterPro"/>
</dbReference>
<sequence>MPPFFPLRSARRAVRTLACLLSACSVLAWAPAQAGETATAFVATQAGQDAADAAARLPIAPFEALEYTTSNGVRLSYRLLPPPQIKTGERYPLVVMLHGSGGMGNDNESQLGGLARSWAAPDLRTRYPAYVLVPQTRTRTARYSRDSHGVVTAEAGPALADVLAAIAYVRDSHAVDPQRIYAVGFSMGASAALQAALAKPDLFAGIVAIAAVPPSSKRAAAAATAAVPLWLVHGDADDENPYAGSQAWYRDLSAAGAPLEFHTYTGMDHRVPPDMLTGQPWRDWLFAQRRRPPEAAPGS</sequence>
<dbReference type="InterPro" id="IPR050955">
    <property type="entry name" value="Plant_Biomass_Hydrol_Est"/>
</dbReference>
<dbReference type="SUPFAM" id="SSF53474">
    <property type="entry name" value="alpha/beta-Hydrolases"/>
    <property type="match status" value="1"/>
</dbReference>
<feature type="domain" description="Phospholipase/carboxylesterase/thioesterase" evidence="3">
    <location>
        <begin position="174"/>
        <end position="276"/>
    </location>
</feature>
<reference evidence="4 5" key="1">
    <citation type="submission" date="2017-05" db="EMBL/GenBank/DDBJ databases">
        <title>Complete and WGS of Bordetella genogroups.</title>
        <authorList>
            <person name="Spilker T."/>
            <person name="LiPuma J."/>
        </authorList>
    </citation>
    <scope>NUCLEOTIDE SEQUENCE [LARGE SCALE GENOMIC DNA]</scope>
    <source>
        <strain evidence="4 5">AU17610</strain>
    </source>
</reference>
<dbReference type="EMBL" id="NEVL01000006">
    <property type="protein sequence ID" value="OZI28746.1"/>
    <property type="molecule type" value="Genomic_DNA"/>
</dbReference>
<evidence type="ECO:0000256" key="2">
    <source>
        <dbReference type="SAM" id="SignalP"/>
    </source>
</evidence>
<protein>
    <recommendedName>
        <fullName evidence="3">Phospholipase/carboxylesterase/thioesterase domain-containing protein</fullName>
    </recommendedName>
</protein>
<dbReference type="AlphaFoldDB" id="A0A261RUI8"/>
<accession>A0A261RUI8</accession>